<dbReference type="Gene3D" id="3.10.50.10">
    <property type="match status" value="1"/>
</dbReference>
<evidence type="ECO:0000313" key="9">
    <source>
        <dbReference type="EMBL" id="MDC8760764.1"/>
    </source>
</evidence>
<dbReference type="InterPro" id="IPR017853">
    <property type="entry name" value="GH"/>
</dbReference>
<dbReference type="InterPro" id="IPR011583">
    <property type="entry name" value="Chitinase_II/V-like_cat"/>
</dbReference>
<dbReference type="RefSeq" id="WP_273674753.1">
    <property type="nucleotide sequence ID" value="NZ_JAQQXR010000018.1"/>
</dbReference>
<dbReference type="SUPFAM" id="SSF51445">
    <property type="entry name" value="(Trans)glycosidases"/>
    <property type="match status" value="1"/>
</dbReference>
<dbReference type="CDD" id="cd06548">
    <property type="entry name" value="GH18_chitinase"/>
    <property type="match status" value="1"/>
</dbReference>
<evidence type="ECO:0000256" key="6">
    <source>
        <dbReference type="RuleBase" id="RU000489"/>
    </source>
</evidence>
<protein>
    <recommendedName>
        <fullName evidence="2">chitinase</fullName>
        <ecNumber evidence="2">3.2.1.14</ecNumber>
    </recommendedName>
</protein>
<evidence type="ECO:0000256" key="5">
    <source>
        <dbReference type="ARBA" id="ARBA00023295"/>
    </source>
</evidence>
<dbReference type="Pfam" id="PF00704">
    <property type="entry name" value="Glyco_hydro_18"/>
    <property type="match status" value="1"/>
</dbReference>
<comment type="similarity">
    <text evidence="7">Belongs to the glycosyl hydrolase 18 family.</text>
</comment>
<dbReference type="SMART" id="SM00636">
    <property type="entry name" value="Glyco_18"/>
    <property type="match status" value="1"/>
</dbReference>
<evidence type="ECO:0000256" key="7">
    <source>
        <dbReference type="RuleBase" id="RU004453"/>
    </source>
</evidence>
<evidence type="ECO:0000313" key="10">
    <source>
        <dbReference type="Proteomes" id="UP001221208"/>
    </source>
</evidence>
<keyword evidence="4" id="KW-0119">Carbohydrate metabolism</keyword>
<dbReference type="SUPFAM" id="SSF54556">
    <property type="entry name" value="Chitinase insertion domain"/>
    <property type="match status" value="1"/>
</dbReference>
<keyword evidence="5 6" id="KW-0326">Glycosidase</keyword>
<dbReference type="PANTHER" id="PTHR11177">
    <property type="entry name" value="CHITINASE"/>
    <property type="match status" value="1"/>
</dbReference>
<accession>A0ABT5K6Z4</accession>
<dbReference type="InterPro" id="IPR029070">
    <property type="entry name" value="Chitinase_insertion_sf"/>
</dbReference>
<keyword evidence="4" id="KW-0624">Polysaccharide degradation</keyword>
<evidence type="ECO:0000259" key="8">
    <source>
        <dbReference type="PROSITE" id="PS51910"/>
    </source>
</evidence>
<evidence type="ECO:0000256" key="4">
    <source>
        <dbReference type="ARBA" id="ARBA00023024"/>
    </source>
</evidence>
<dbReference type="PROSITE" id="PS51910">
    <property type="entry name" value="GH18_2"/>
    <property type="match status" value="1"/>
</dbReference>
<evidence type="ECO:0000256" key="3">
    <source>
        <dbReference type="ARBA" id="ARBA00022801"/>
    </source>
</evidence>
<sequence>MGSYFAQWGVYGRDYEVANVHSSGVADKLTFINYAFGNIYAKNGGYECGMITKTETGASNPNSPDAGTGGDAEADYIRTPKRTVDGQAIPWDAPLSGNFLQLKKLKALHPKLKIIISLGGWSWSKNFSAGSATDALRKQMVSSCINIYLKGNLPVQGGRGGAGVAKGIFDGIDVDWEYPVGGGQPYNTVNPADKHNFTLLMAEFRAQLDALGAAENKRYLLTAAVGAGKDKIDNTEPALYSQYMDWINLMTYDFHGAWDKTTNFNAHLYADPADISVGVAREYVADRAIQYMINAGVPRNKLLLGIPFYGRGWTGVPPGPNGDGLYQTGTAGAAGTYEVGFEDYKVLVNKTGTRYYHPVTKQLYLYTGAGGQWWSYDDATVIATKVQYVKDQGLRGAFSWELDGDANGALATEVWKVH</sequence>
<dbReference type="Proteomes" id="UP001221208">
    <property type="component" value="Unassembled WGS sequence"/>
</dbReference>
<feature type="domain" description="GH18" evidence="8">
    <location>
        <begin position="1"/>
        <end position="418"/>
    </location>
</feature>
<evidence type="ECO:0000256" key="1">
    <source>
        <dbReference type="ARBA" id="ARBA00000822"/>
    </source>
</evidence>
<evidence type="ECO:0000256" key="2">
    <source>
        <dbReference type="ARBA" id="ARBA00012729"/>
    </source>
</evidence>
<comment type="caution">
    <text evidence="9">The sequence shown here is derived from an EMBL/GenBank/DDBJ whole genome shotgun (WGS) entry which is preliminary data.</text>
</comment>
<dbReference type="EMBL" id="JAQQXR010000018">
    <property type="protein sequence ID" value="MDC8760764.1"/>
    <property type="molecule type" value="Genomic_DNA"/>
</dbReference>
<reference evidence="9 10" key="1">
    <citation type="submission" date="2022-10" db="EMBL/GenBank/DDBJ databases">
        <title>Janthinobacterium sp. hw3 Genome sequencing.</title>
        <authorList>
            <person name="Park S."/>
        </authorList>
    </citation>
    <scope>NUCLEOTIDE SEQUENCE [LARGE SCALE GENOMIC DNA]</scope>
    <source>
        <strain evidence="10">hw3</strain>
    </source>
</reference>
<dbReference type="InterPro" id="IPR001579">
    <property type="entry name" value="Glyco_hydro_18_chit_AS"/>
</dbReference>
<dbReference type="PANTHER" id="PTHR11177:SF317">
    <property type="entry name" value="CHITINASE 12-RELATED"/>
    <property type="match status" value="1"/>
</dbReference>
<gene>
    <name evidence="9" type="ORF">OIK44_24570</name>
</gene>
<dbReference type="EC" id="3.2.1.14" evidence="2"/>
<dbReference type="GO" id="GO:0016787">
    <property type="term" value="F:hydrolase activity"/>
    <property type="evidence" value="ECO:0007669"/>
    <property type="project" value="UniProtKB-KW"/>
</dbReference>
<keyword evidence="3 6" id="KW-0378">Hydrolase</keyword>
<keyword evidence="10" id="KW-1185">Reference proteome</keyword>
<organism evidence="9 10">
    <name type="scientific">Janthinobacterium fluminis</name>
    <dbReference type="NCBI Taxonomy" id="2987524"/>
    <lineage>
        <taxon>Bacteria</taxon>
        <taxon>Pseudomonadati</taxon>
        <taxon>Pseudomonadota</taxon>
        <taxon>Betaproteobacteria</taxon>
        <taxon>Burkholderiales</taxon>
        <taxon>Oxalobacteraceae</taxon>
        <taxon>Janthinobacterium</taxon>
    </lineage>
</organism>
<dbReference type="InterPro" id="IPR001223">
    <property type="entry name" value="Glyco_hydro18_cat"/>
</dbReference>
<name>A0ABT5K6Z4_9BURK</name>
<dbReference type="PROSITE" id="PS01095">
    <property type="entry name" value="GH18_1"/>
    <property type="match status" value="1"/>
</dbReference>
<keyword evidence="4" id="KW-0146">Chitin degradation</keyword>
<dbReference type="Gene3D" id="3.20.20.80">
    <property type="entry name" value="Glycosidases"/>
    <property type="match status" value="1"/>
</dbReference>
<dbReference type="InterPro" id="IPR050314">
    <property type="entry name" value="Glycosyl_Hydrlase_18"/>
</dbReference>
<proteinExistence type="inferred from homology"/>
<comment type="catalytic activity">
    <reaction evidence="1">
        <text>Random endo-hydrolysis of N-acetyl-beta-D-glucosaminide (1-&gt;4)-beta-linkages in chitin and chitodextrins.</text>
        <dbReference type="EC" id="3.2.1.14"/>
    </reaction>
</comment>